<comment type="caution">
    <text evidence="1">The sequence shown here is derived from an EMBL/GenBank/DDBJ whole genome shotgun (WGS) entry which is preliminary data.</text>
</comment>
<organism evidence="1 2">
    <name type="scientific">Pseudomonas lini</name>
    <dbReference type="NCBI Taxonomy" id="163011"/>
    <lineage>
        <taxon>Bacteria</taxon>
        <taxon>Pseudomonadati</taxon>
        <taxon>Pseudomonadota</taxon>
        <taxon>Gammaproteobacteria</taxon>
        <taxon>Pseudomonadales</taxon>
        <taxon>Pseudomonadaceae</taxon>
        <taxon>Pseudomonas</taxon>
    </lineage>
</organism>
<gene>
    <name evidence="1" type="ORF">BK663_22670</name>
</gene>
<reference evidence="1 2" key="1">
    <citation type="submission" date="2016-10" db="EMBL/GenBank/DDBJ databases">
        <title>Comparative genome analysis of multiple Pseudomonas spp. focuses on biocontrol and plant growth promoting traits.</title>
        <authorList>
            <person name="Tao X.-Y."/>
            <person name="Taylor C.G."/>
        </authorList>
    </citation>
    <scope>NUCLEOTIDE SEQUENCE [LARGE SCALE GENOMIC DNA]</scope>
    <source>
        <strain evidence="1 2">48C10</strain>
    </source>
</reference>
<evidence type="ECO:0000313" key="2">
    <source>
        <dbReference type="Proteomes" id="UP000284168"/>
    </source>
</evidence>
<protein>
    <submittedName>
        <fullName evidence="1">Uncharacterized protein</fullName>
    </submittedName>
</protein>
<sequence length="108" mass="11421">MMTDTGMNTVGTIVETIGAETTGVEITGVESKPAEKQNAIVIGNAVKIGPCGTATKTITATIVASATPRDQIRRQHGRCSAKLRKRGLIYFEGKISVPFLHQGFCAVC</sequence>
<evidence type="ECO:0000313" key="1">
    <source>
        <dbReference type="EMBL" id="RON23537.1"/>
    </source>
</evidence>
<proteinExistence type="predicted"/>
<dbReference type="AlphaFoldDB" id="A0A423IDL7"/>
<accession>A0A423IDL7</accession>
<dbReference type="EMBL" id="MOBN01000040">
    <property type="protein sequence ID" value="RON23537.1"/>
    <property type="molecule type" value="Genomic_DNA"/>
</dbReference>
<dbReference type="Proteomes" id="UP000284168">
    <property type="component" value="Unassembled WGS sequence"/>
</dbReference>
<name>A0A423IDL7_9PSED</name>